<feature type="compositionally biased region" description="Polar residues" evidence="1">
    <location>
        <begin position="2182"/>
        <end position="2192"/>
    </location>
</feature>
<dbReference type="GO" id="GO:0071539">
    <property type="term" value="P:protein localization to centrosome"/>
    <property type="evidence" value="ECO:0007669"/>
    <property type="project" value="TreeGrafter"/>
</dbReference>
<dbReference type="GO" id="GO:0061511">
    <property type="term" value="P:centriole elongation"/>
    <property type="evidence" value="ECO:0007669"/>
    <property type="project" value="TreeGrafter"/>
</dbReference>
<evidence type="ECO:0000256" key="1">
    <source>
        <dbReference type="SAM" id="MobiDB-lite"/>
    </source>
</evidence>
<reference evidence="2" key="1">
    <citation type="submission" date="2019-05" db="EMBL/GenBank/DDBJ databases">
        <title>Annotation for the trematode Paragonimus heterotremus.</title>
        <authorList>
            <person name="Choi Y.-J."/>
        </authorList>
    </citation>
    <scope>NUCLEOTIDE SEQUENCE</scope>
    <source>
        <strain evidence="2">LC</strain>
    </source>
</reference>
<dbReference type="GO" id="GO:0060271">
    <property type="term" value="P:cilium assembly"/>
    <property type="evidence" value="ECO:0007669"/>
    <property type="project" value="TreeGrafter"/>
</dbReference>
<feature type="compositionally biased region" description="Basic and acidic residues" evidence="1">
    <location>
        <begin position="2238"/>
        <end position="2249"/>
    </location>
</feature>
<dbReference type="PANTHER" id="PTHR21254">
    <property type="entry name" value="C2 DOMAIN-CONTAINING PROTEIN 3"/>
    <property type="match status" value="1"/>
</dbReference>
<comment type="caution">
    <text evidence="2">The sequence shown here is derived from an EMBL/GenBank/DDBJ whole genome shotgun (WGS) entry which is preliminary data.</text>
</comment>
<dbReference type="PANTHER" id="PTHR21254:SF1">
    <property type="entry name" value="C2 DOMAIN-CONTAINING PROTEIN 3"/>
    <property type="match status" value="1"/>
</dbReference>
<evidence type="ECO:0000313" key="3">
    <source>
        <dbReference type="Proteomes" id="UP000748531"/>
    </source>
</evidence>
<dbReference type="OrthoDB" id="79771at2759"/>
<gene>
    <name evidence="2" type="ORF">PHET_02375</name>
</gene>
<proteinExistence type="predicted"/>
<feature type="region of interest" description="Disordered" evidence="1">
    <location>
        <begin position="406"/>
        <end position="441"/>
    </location>
</feature>
<dbReference type="EMBL" id="LUCH01000886">
    <property type="protein sequence ID" value="KAF5404101.1"/>
    <property type="molecule type" value="Genomic_DNA"/>
</dbReference>
<sequence length="2646" mass="292903">MFCLPSKGEHLSRTENEPVHPRSVEERLTLDEDTKTLQQPFAVHGRLLNDLVTTDMGVDEQKVHRSPANREDEEKHCVKFNAEQANVSYEHALDLDSTVPAEAKQPHSKPPLPHLSRRSTEMYNTDSDHDLSHDSRVGCEKSANVELISEALERSRKLKEQLARVSTDLRSSLQDAENSSMLGRSFESSILEKSPSNPELQATLHQPNPQPLLKAVGSDQYSVKSNQLNLIEHLLNHREPDPTVHSVNRVIFPLDRSRHSARLDGGDAKDVAVLDVSDRDSPIQYIVRDNQLVEELFFQSSNSKDPPVVTVTKYNPGFQQSVPAEQMDVDVPHSSRGRQSGLTDFSPDSRGSVLRGVNLFVYDMQVTLDCLRALRATEERQLIAADYRSGPNVINLNSQVALNKTVRPQHNCTSPSPPPKSRSSSRSRVKRVRSRSASPRHLSFSRRGEIRFRLDVSVPLSTTTHSHQTSLTTSLLFHRDSRSRSDHLVPEFVGKGGPRTIRFAHGASNHPVAFVELRSLDNILSGQHVQFSVFTVPPTEKPGNSTTQSTSRLVCLNHLALEDVRTAVLAKKHWRSNNLVRMFVPLFSSGTEISNLERESGASSVLLGRIELKLEPVWIANPPTDGHLPNQAHPVPPPPTLNGQSRRHIVENITKFTTPEPPSSSISIALETLLSVSEGRGLRLSDVINHVSSIRSTIDTRELDDSVQHSYLIVRLPWCHINSDEVNPGVQPTTSCRFNSAVCWLGGKCPSYKFALQTPCLLNKALLIRLARSFAVIEVWAKFTAGSPDRLIGLVKLRTAVVANTFAQVDTQRQRVSMQLPAVLNTLLTCAQPAVVVNSWMPITDPYSGAERGQLRVRLAIGTRQQIACLQAADGRQSSAVTMDRFATVLQKETSGWQALDVIQWPQSSSSLTEDCYEIHYVEHCLTVAIETLRDFDAHLALRTDSQLSGSVPWGDCDCFVQYYFPAGTQPESLTRHRTPVQLLIAPSLETLTGERQPQHHLVSCTFSTATSRSSNNGNLSPSHWTQTHRLCFRFRHRSSSKTTFGMTNPNRTFFHWLLEVLRPRGATDGHSMSPNGLPLELWLRIYSPNLRDCLVGRGWVTEDILGGLINLGSEGLDQTECQKRCSIRLQDIHSGRPNGLIDLCLTYSSRSVKPPLLGGTVELTGRAFQSENDPSVELPLQNTELVPNVSQPGVRLRVKLHQIVGLVAALSPCKISRGFDGHIRLHCLLIPDSPKSGCQPIHTLKRILLGSAASANLHNVFQADHLCTVLEVLLPIGWRALPTSSTMKPFRDLTLVELFLNGEQTLNAQFNGYGTAQWSLMLQVDLWQQHPVTRSSVDLQHDSQLLNANVGWGVLHENELTESLSPGPSFKLLASTRVSLGQLIFSNRASMSSRWFPLCRFHQPMKTDTSDVNTLQAYFAGGVELSAQLLHGVQTKRRLLRHIVQTYGRDTQIVRCLRSWNISLPVVSAVNEDGEGVSSVELDDEPCLWHNGIDEQGFTYKHLILHLDAAKLPSTESLLTDSDPLKPSTCELDCAWQNAQLQHFTGYAFVRFQFYRQGTQTSRLVPLPCGFGRCRAGVVQFADRKEYTVQVSAEFRDYLAETELELQVWGLWTNRISPPTDTNCLSADEHEPHRSDSSRAERGRIVLQPNPPSPRFIGLTRIPLSHLLHQPTRSSEEVVNCVDPDGVEVRTTASIHGDPSGIKWWGSGIQSTATGSQHAHPVFPLYKPGASDLLDSWISARVELRSSRSQFLTGASLPTETTDYSPSGRLGWNLDKAAGLTMKPLGSCVEGLSRDDDGETKFPAEVIVQQAYHLKPKGANVWNATERDQDAIITPEDGYVFVTFPVDGDRTGTLSAFDGLWARIVQARNCRTPHGRVAVTTRARSGSSVCWNYHRFVRLPLWLVQTATRRVLVFHVWFQKDLGVGPTTSEVTDACETDPHMDQLGVEPELIGIASVDLTSLSSLFTPTAPQGYHDTNGAGLDQIYGWYNVMNSSGLESGQILLGVKPLVPGIQSTLQRSSHHGSLELFDFGLDRVTGNNPSGLSVDPCTARLSPLSNMRQLLSACPLKSAMPHLNQSLQNLSAIPEATGSLSGPIAAGGAELSRSSLFDNLRAQLCELDAMNNRFKQRLAGTVIDRSVNPKFTSDASVIEQENRNTQLEHPQIVVQSYHSSEIGSPRRTADTTVPRQQNNGSEKEGKGRAGTLETRVSLEPDRKNDSCMAHRNQLSNSALSDVTSMEPKDEAIRRSTQDDPIYSNDQPSIYTHSSNDQPEVPTLDLSAGSDDDYCYPDAENHAEDLRLSDQQHLTAGHECSPQLTPQSHEAPIVSHTHKHSNASLTINMMNDDEPTTSGSDCETYEVSPLSVRQDCSTQQQHTLPIVQLDQLSVCSDRSASLTVGPASQSDYNDNRHSIEEEDGRSDAGDLFGDNDNSDGSEWIASEKSFGQMDTDRDGSLYSFQQKQPGISEARQVASNPETSVESTVVRDIEPVCPMDIHTAKSPVDFSEHHNTTPRVNRLSCGNMRPSSTDLLPSFFPPTSTFSALVKGRQSSPDSFLQPNTDDQILRLKQLRSGLLNDPRDSPTESSDDNGFEALSRRLDSRITEAMRMVNQALDTRAGASTFSDPLDAVLAGHRTRRLQLAERVFSMTNK</sequence>
<accession>A0A8J4TLD0</accession>
<feature type="compositionally biased region" description="Polar residues" evidence="1">
    <location>
        <begin position="2224"/>
        <end position="2235"/>
    </location>
</feature>
<keyword evidence="3" id="KW-1185">Reference proteome</keyword>
<feature type="compositionally biased region" description="Basic residues" evidence="1">
    <location>
        <begin position="423"/>
        <end position="434"/>
    </location>
</feature>
<feature type="region of interest" description="Disordered" evidence="1">
    <location>
        <begin position="1623"/>
        <end position="1652"/>
    </location>
</feature>
<dbReference type="GO" id="GO:0005814">
    <property type="term" value="C:centriole"/>
    <property type="evidence" value="ECO:0007669"/>
    <property type="project" value="TreeGrafter"/>
</dbReference>
<dbReference type="Proteomes" id="UP000748531">
    <property type="component" value="Unassembled WGS sequence"/>
</dbReference>
<feature type="region of interest" description="Disordered" evidence="1">
    <location>
        <begin position="99"/>
        <end position="135"/>
    </location>
</feature>
<evidence type="ECO:0008006" key="4">
    <source>
        <dbReference type="Google" id="ProtNLM"/>
    </source>
</evidence>
<feature type="compositionally biased region" description="Basic and acidic residues" evidence="1">
    <location>
        <begin position="126"/>
        <end position="135"/>
    </location>
</feature>
<dbReference type="GO" id="GO:0034451">
    <property type="term" value="C:centriolar satellite"/>
    <property type="evidence" value="ECO:0007669"/>
    <property type="project" value="TreeGrafter"/>
</dbReference>
<feature type="compositionally biased region" description="Polar residues" evidence="1">
    <location>
        <begin position="2393"/>
        <end position="2403"/>
    </location>
</feature>
<feature type="compositionally biased region" description="Basic and acidic residues" evidence="1">
    <location>
        <begin position="7"/>
        <end position="23"/>
    </location>
</feature>
<organism evidence="2 3">
    <name type="scientific">Paragonimus heterotremus</name>
    <dbReference type="NCBI Taxonomy" id="100268"/>
    <lineage>
        <taxon>Eukaryota</taxon>
        <taxon>Metazoa</taxon>
        <taxon>Spiralia</taxon>
        <taxon>Lophotrochozoa</taxon>
        <taxon>Platyhelminthes</taxon>
        <taxon>Trematoda</taxon>
        <taxon>Digenea</taxon>
        <taxon>Plagiorchiida</taxon>
        <taxon>Troglotremata</taxon>
        <taxon>Troglotrematidae</taxon>
        <taxon>Paragonimus</taxon>
    </lineage>
</organism>
<evidence type="ECO:0000313" key="2">
    <source>
        <dbReference type="EMBL" id="KAF5404101.1"/>
    </source>
</evidence>
<protein>
    <recommendedName>
        <fullName evidence="4">C2 domain-containing protein 3</fullName>
    </recommendedName>
</protein>
<feature type="region of interest" description="Disordered" evidence="1">
    <location>
        <begin position="1"/>
        <end position="23"/>
    </location>
</feature>
<feature type="region of interest" description="Disordered" evidence="1">
    <location>
        <begin position="2169"/>
        <end position="2289"/>
    </location>
</feature>
<feature type="region of interest" description="Disordered" evidence="1">
    <location>
        <begin position="2393"/>
        <end position="2434"/>
    </location>
</feature>
<feature type="compositionally biased region" description="Polar residues" evidence="1">
    <location>
        <begin position="2255"/>
        <end position="2269"/>
    </location>
</feature>
<feature type="compositionally biased region" description="Basic and acidic residues" evidence="1">
    <location>
        <begin position="2208"/>
        <end position="2217"/>
    </location>
</feature>
<name>A0A8J4TLD0_9TREM</name>
<feature type="compositionally biased region" description="Basic and acidic residues" evidence="1">
    <location>
        <begin position="1628"/>
        <end position="1645"/>
    </location>
</feature>